<dbReference type="InterPro" id="IPR013083">
    <property type="entry name" value="Znf_RING/FYVE/PHD"/>
</dbReference>
<feature type="region of interest" description="Disordered" evidence="16">
    <location>
        <begin position="470"/>
        <end position="549"/>
    </location>
</feature>
<comment type="pathway">
    <text evidence="3">Protein modification; protein ubiquitination.</text>
</comment>
<protein>
    <recommendedName>
        <fullName evidence="5">RING-type E3 ubiquitin transferase</fullName>
        <ecNumber evidence="5">2.3.2.27</ecNumber>
    </recommendedName>
</protein>
<evidence type="ECO:0000256" key="15">
    <source>
        <dbReference type="PROSITE-ProRule" id="PRU00175"/>
    </source>
</evidence>
<evidence type="ECO:0000256" key="17">
    <source>
        <dbReference type="SAM" id="Phobius"/>
    </source>
</evidence>
<organism evidence="19 20">
    <name type="scientific">Bathycoccus prasinos</name>
    <dbReference type="NCBI Taxonomy" id="41875"/>
    <lineage>
        <taxon>Eukaryota</taxon>
        <taxon>Viridiplantae</taxon>
        <taxon>Chlorophyta</taxon>
        <taxon>Mamiellophyceae</taxon>
        <taxon>Mamiellales</taxon>
        <taxon>Bathycoccaceae</taxon>
        <taxon>Bathycoccus</taxon>
    </lineage>
</organism>
<dbReference type="SUPFAM" id="SSF57850">
    <property type="entry name" value="RING/U-box"/>
    <property type="match status" value="1"/>
</dbReference>
<dbReference type="CDD" id="cd16479">
    <property type="entry name" value="RING-H2_synoviolin"/>
    <property type="match status" value="1"/>
</dbReference>
<name>K8EKB2_9CHLO</name>
<dbReference type="Gene3D" id="3.30.40.10">
    <property type="entry name" value="Zinc/RING finger domain, C3HC4 (zinc finger)"/>
    <property type="match status" value="1"/>
</dbReference>
<sequence length="818" mass="91314">MRRLFGLSRSFSYVTTSVLIASLIVAHALLTREQYFSAMLYLSTSKISVVSLANVAFALAFTLAKVVKTVFLGALRESEVERLHERTREAVMETCLAMTIFREEFNLRFVSLFASLLFLKAFHGLCKDRAEHMETAPRVRAIDRFRITSFMVCLLLVDVAFVKFAIERVVAKGPSVVLLFGFEHVILASKMCVGFAKYFVTIVDRAMDGNWQGKGAFVFYLELCADLVHLCVYVAFFSIIFAYYGLPIHLLRDVYVTFRQFKDRVAAFLRYRRVTANLDSRFPDATGEDLDLARGGEDTCVVCREKMKTCQTHADGSQTPMPKQMRAKKLPCSHAFHLHCLRSWLERQQACPTCRASVLPEEERELERRQREREEGRWQRLPPELQPGYIAPEVQARLDAQTAEARREREERARRERGENGGVGVTATEGGVPGGGTDAPSSSTTTAAVGAEADGEAQRVREQRLEHLERRLGGEQQQQQQTPSTTPSSSREPAGAATAVAASTTRTPARTPPSPRFLQQQHQQQTRATPPPNMTTPIAPSPLANLNPGGEWWTPGTAAINASYQAGISAAATNMANDESSLSEEDISARRMAHAAAAAVAAAAQQAQMAFMSVAPLGLLPPGSNINGGSSYFPFPIDSQHQQQPMPLTPEQYEKEYNRRQAQMEKNDQNANAKISALEQKVNELMQKLEDQQQQQQQQQRPNKPSPPLEAKFDRTAETTTTNSPPPPSSLSSQHQHGEDTKKIAFRHSRSASPSIITAAMTATANAANPTEIEEEQEEEERKEEQEQEQEDEVSLALRLRREKWLAQQQSKEEDEER</sequence>
<evidence type="ECO:0000256" key="9">
    <source>
        <dbReference type="ARBA" id="ARBA00022771"/>
    </source>
</evidence>
<keyword evidence="8" id="KW-0479">Metal-binding</keyword>
<feature type="transmembrane region" description="Helical" evidence="17">
    <location>
        <begin position="147"/>
        <end position="166"/>
    </location>
</feature>
<keyword evidence="6" id="KW-0808">Transferase</keyword>
<evidence type="ECO:0000259" key="18">
    <source>
        <dbReference type="PROSITE" id="PS50089"/>
    </source>
</evidence>
<keyword evidence="14 17" id="KW-0472">Membrane</keyword>
<gene>
    <name evidence="19" type="ordered locus">Bathy11g01720</name>
</gene>
<dbReference type="AlphaFoldDB" id="K8EKB2"/>
<dbReference type="RefSeq" id="XP_007510106.1">
    <property type="nucleotide sequence ID" value="XM_007510044.1"/>
</dbReference>
<keyword evidence="7 17" id="KW-0812">Transmembrane</keyword>
<dbReference type="InterPro" id="IPR024766">
    <property type="entry name" value="Znf_RING_H2"/>
</dbReference>
<feature type="region of interest" description="Disordered" evidence="16">
    <location>
        <begin position="370"/>
        <end position="458"/>
    </location>
</feature>
<accession>K8EKB2</accession>
<keyword evidence="10" id="KW-0833">Ubl conjugation pathway</keyword>
<dbReference type="EC" id="2.3.2.27" evidence="5"/>
<evidence type="ECO:0000256" key="4">
    <source>
        <dbReference type="ARBA" id="ARBA00010089"/>
    </source>
</evidence>
<dbReference type="GO" id="GO:0043161">
    <property type="term" value="P:proteasome-mediated ubiquitin-dependent protein catabolic process"/>
    <property type="evidence" value="ECO:0007669"/>
    <property type="project" value="TreeGrafter"/>
</dbReference>
<dbReference type="OrthoDB" id="7759664at2759"/>
<feature type="compositionally biased region" description="Basic and acidic residues" evidence="16">
    <location>
        <begin position="404"/>
        <end position="419"/>
    </location>
</feature>
<dbReference type="InterPro" id="IPR050731">
    <property type="entry name" value="HRD1_E3_ubiq-ligases"/>
</dbReference>
<dbReference type="GO" id="GO:0061630">
    <property type="term" value="F:ubiquitin protein ligase activity"/>
    <property type="evidence" value="ECO:0007669"/>
    <property type="project" value="UniProtKB-EC"/>
</dbReference>
<dbReference type="GO" id="GO:0036503">
    <property type="term" value="P:ERAD pathway"/>
    <property type="evidence" value="ECO:0007669"/>
    <property type="project" value="TreeGrafter"/>
</dbReference>
<feature type="compositionally biased region" description="Low complexity" evidence="16">
    <location>
        <begin position="751"/>
        <end position="771"/>
    </location>
</feature>
<comment type="catalytic activity">
    <reaction evidence="1">
        <text>S-ubiquitinyl-[E2 ubiquitin-conjugating enzyme]-L-cysteine + [acceptor protein]-L-lysine = [E2 ubiquitin-conjugating enzyme]-L-cysteine + N(6)-ubiquitinyl-[acceptor protein]-L-lysine.</text>
        <dbReference type="EC" id="2.3.2.27"/>
    </reaction>
</comment>
<evidence type="ECO:0000256" key="12">
    <source>
        <dbReference type="ARBA" id="ARBA00022833"/>
    </source>
</evidence>
<dbReference type="Pfam" id="PF25563">
    <property type="entry name" value="TPR_SYVN1_N"/>
    <property type="match status" value="1"/>
</dbReference>
<dbReference type="GO" id="GO:0008270">
    <property type="term" value="F:zinc ion binding"/>
    <property type="evidence" value="ECO:0007669"/>
    <property type="project" value="UniProtKB-KW"/>
</dbReference>
<dbReference type="EMBL" id="FO082268">
    <property type="protein sequence ID" value="CCO18451.1"/>
    <property type="molecule type" value="Genomic_DNA"/>
</dbReference>
<evidence type="ECO:0000256" key="10">
    <source>
        <dbReference type="ARBA" id="ARBA00022786"/>
    </source>
</evidence>
<keyword evidence="13 17" id="KW-1133">Transmembrane helix</keyword>
<dbReference type="GeneID" id="19012852"/>
<evidence type="ECO:0000256" key="2">
    <source>
        <dbReference type="ARBA" id="ARBA00004477"/>
    </source>
</evidence>
<feature type="transmembrane region" description="Helical" evidence="17">
    <location>
        <begin position="12"/>
        <end position="30"/>
    </location>
</feature>
<feature type="compositionally biased region" description="Low complexity" evidence="16">
    <location>
        <begin position="438"/>
        <end position="451"/>
    </location>
</feature>
<evidence type="ECO:0000256" key="3">
    <source>
        <dbReference type="ARBA" id="ARBA00004906"/>
    </source>
</evidence>
<feature type="compositionally biased region" description="Low complexity" evidence="16">
    <location>
        <begin position="474"/>
        <end position="509"/>
    </location>
</feature>
<dbReference type="STRING" id="41875.K8EKB2"/>
<dbReference type="eggNOG" id="KOG0802">
    <property type="taxonomic scope" value="Eukaryota"/>
</dbReference>
<keyword evidence="20" id="KW-1185">Reference proteome</keyword>
<evidence type="ECO:0000256" key="1">
    <source>
        <dbReference type="ARBA" id="ARBA00000900"/>
    </source>
</evidence>
<comment type="subcellular location">
    <subcellularLocation>
        <location evidence="2">Endoplasmic reticulum membrane</location>
        <topology evidence="2">Multi-pass membrane protein</topology>
    </subcellularLocation>
</comment>
<proteinExistence type="inferred from homology"/>
<evidence type="ECO:0000256" key="13">
    <source>
        <dbReference type="ARBA" id="ARBA00022989"/>
    </source>
</evidence>
<comment type="similarity">
    <text evidence="4">Belongs to the HRD1 family.</text>
</comment>
<evidence type="ECO:0000313" key="20">
    <source>
        <dbReference type="Proteomes" id="UP000198341"/>
    </source>
</evidence>
<evidence type="ECO:0000256" key="7">
    <source>
        <dbReference type="ARBA" id="ARBA00022692"/>
    </source>
</evidence>
<dbReference type="PANTHER" id="PTHR22763">
    <property type="entry name" value="RING ZINC FINGER PROTEIN"/>
    <property type="match status" value="1"/>
</dbReference>
<dbReference type="InterPro" id="IPR057992">
    <property type="entry name" value="TPR_SYVN1_N"/>
</dbReference>
<evidence type="ECO:0000256" key="11">
    <source>
        <dbReference type="ARBA" id="ARBA00022824"/>
    </source>
</evidence>
<evidence type="ECO:0000256" key="5">
    <source>
        <dbReference type="ARBA" id="ARBA00012483"/>
    </source>
</evidence>
<dbReference type="Pfam" id="PF12678">
    <property type="entry name" value="zf-rbx1"/>
    <property type="match status" value="1"/>
</dbReference>
<evidence type="ECO:0000256" key="6">
    <source>
        <dbReference type="ARBA" id="ARBA00022679"/>
    </source>
</evidence>
<keyword evidence="9 15" id="KW-0863">Zinc-finger</keyword>
<dbReference type="Proteomes" id="UP000198341">
    <property type="component" value="Chromosome 11"/>
</dbReference>
<feature type="transmembrane region" description="Helical" evidence="17">
    <location>
        <begin position="178"/>
        <end position="196"/>
    </location>
</feature>
<dbReference type="PANTHER" id="PTHR22763:SF184">
    <property type="entry name" value="E3 UBIQUITIN-PROTEIN LIGASE SYNOVIOLIN"/>
    <property type="match status" value="1"/>
</dbReference>
<feature type="domain" description="RING-type" evidence="18">
    <location>
        <begin position="300"/>
        <end position="355"/>
    </location>
</feature>
<dbReference type="InterPro" id="IPR058051">
    <property type="entry name" value="Znf_RING_synoviolin"/>
</dbReference>
<evidence type="ECO:0000256" key="16">
    <source>
        <dbReference type="SAM" id="MobiDB-lite"/>
    </source>
</evidence>
<evidence type="ECO:0000313" key="19">
    <source>
        <dbReference type="EMBL" id="CCO18451.1"/>
    </source>
</evidence>
<dbReference type="InterPro" id="IPR001841">
    <property type="entry name" value="Znf_RING"/>
</dbReference>
<dbReference type="PROSITE" id="PS50089">
    <property type="entry name" value="ZF_RING_2"/>
    <property type="match status" value="1"/>
</dbReference>
<feature type="region of interest" description="Disordered" evidence="16">
    <location>
        <begin position="689"/>
        <end position="795"/>
    </location>
</feature>
<evidence type="ECO:0000256" key="8">
    <source>
        <dbReference type="ARBA" id="ARBA00022723"/>
    </source>
</evidence>
<evidence type="ECO:0000256" key="14">
    <source>
        <dbReference type="ARBA" id="ARBA00023136"/>
    </source>
</evidence>
<dbReference type="GO" id="GO:0005789">
    <property type="term" value="C:endoplasmic reticulum membrane"/>
    <property type="evidence" value="ECO:0007669"/>
    <property type="project" value="UniProtKB-SubCell"/>
</dbReference>
<feature type="transmembrane region" description="Helical" evidence="17">
    <location>
        <begin position="217"/>
        <end position="244"/>
    </location>
</feature>
<dbReference type="SMART" id="SM00184">
    <property type="entry name" value="RING"/>
    <property type="match status" value="1"/>
</dbReference>
<keyword evidence="11" id="KW-0256">Endoplasmic reticulum</keyword>
<feature type="compositionally biased region" description="Acidic residues" evidence="16">
    <location>
        <begin position="772"/>
        <end position="794"/>
    </location>
</feature>
<keyword evidence="12" id="KW-0862">Zinc</keyword>
<dbReference type="KEGG" id="bpg:Bathy11g01720"/>
<reference evidence="19 20" key="1">
    <citation type="submission" date="2011-10" db="EMBL/GenBank/DDBJ databases">
        <authorList>
            <person name="Genoscope - CEA"/>
        </authorList>
    </citation>
    <scope>NUCLEOTIDE SEQUENCE [LARGE SCALE GENOMIC DNA]</scope>
    <source>
        <strain evidence="19 20">RCC 1105</strain>
    </source>
</reference>